<dbReference type="Pfam" id="PF00982">
    <property type="entry name" value="Glyco_transf_20"/>
    <property type="match status" value="1"/>
</dbReference>
<evidence type="ECO:0000313" key="3">
    <source>
        <dbReference type="EMBL" id="MDM1047981.1"/>
    </source>
</evidence>
<comment type="caution">
    <text evidence="3">The sequence shown here is derived from an EMBL/GenBank/DDBJ whole genome shotgun (WGS) entry which is preliminary data.</text>
</comment>
<dbReference type="CDD" id="cd01627">
    <property type="entry name" value="HAD_TPP"/>
    <property type="match status" value="1"/>
</dbReference>
<dbReference type="Pfam" id="PF02358">
    <property type="entry name" value="Trehalose_PPase"/>
    <property type="match status" value="1"/>
</dbReference>
<dbReference type="InterPro" id="IPR001830">
    <property type="entry name" value="Glyco_trans_20"/>
</dbReference>
<dbReference type="NCBIfam" id="NF011071">
    <property type="entry name" value="PRK14501.1"/>
    <property type="match status" value="1"/>
</dbReference>
<sequence length="733" mass="84607">MRNQTPTNSGKTLIISNRLPVKIERKKGKLKFTASEGGLATGLGSFYKDNGSWWIGWPGIIPKTEEEEQHIREELYKLNLIPVFLTQTEIKNYYEGFSNAVLWPLCHYRPSYVELRDDYWDAYEQVNEKFAKASLPYIEAETTIWVHDYQLMLLPKYIREQSQPSSIGYFHHIPFPPPELFSMLPWRKQLLDGLSSADLVGFHTYENAHNFLEANQTLLNAEIHHHHIKLEGRSCFVDVFPMGIDYEKYKRQAIDKKTQLYAAELKKLFEDKKIILSVDRLDYSKGILQRLASYEKLLLKYPELQEKVVLYMLIVPSRDQVNQYKKLRNEIDRKVGNINAVLGSPGWQPVSYFYKSLPFDKLSAVYAAADVCLVSSLYDGMNLVAKEYIASKQLQTGALVLSEFAGASKELSDALLINPYAIEDSSDILYEALMMSESEKQERMQACQQVVEKFNVFHWVNLFFQRLREIKEQQNKAITRKVKDQVRTSIKSTYKQATNRLILLDYDGTLVGFNKDAAKATPTAELHQLLENIANDKQNTLSLVSGRKYDNMQDWFPDKSFFTIAEHGIWSNFPNHQWHIKEGLSNEWKVFVRSILQRFTDRTPGSLIEEKTYSLAWHYRKVDHALGKIKAQELLQELHPLANEIGLQIINGDRVIEIKNMEINKGKAVVQLVNEINPDYILCIGDDATDEDMFNELPANAVTIKVGNKQSAAKYFVENKEEVLQLLTELTQL</sequence>
<dbReference type="InterPro" id="IPR003337">
    <property type="entry name" value="Trehalose_PPase"/>
</dbReference>
<dbReference type="Proteomes" id="UP001170954">
    <property type="component" value="Unassembled WGS sequence"/>
</dbReference>
<dbReference type="PANTHER" id="PTHR10788:SF106">
    <property type="entry name" value="BCDNA.GH08860"/>
    <property type="match status" value="1"/>
</dbReference>
<dbReference type="NCBIfam" id="TIGR00685">
    <property type="entry name" value="T6PP"/>
    <property type="match status" value="1"/>
</dbReference>
<dbReference type="EMBL" id="JACAGK010000015">
    <property type="protein sequence ID" value="MDM1047981.1"/>
    <property type="molecule type" value="Genomic_DNA"/>
</dbReference>
<name>A0ABT7NL48_9SPHI</name>
<accession>A0ABT7NL48</accession>
<dbReference type="InterPro" id="IPR036412">
    <property type="entry name" value="HAD-like_sf"/>
</dbReference>
<dbReference type="PANTHER" id="PTHR10788">
    <property type="entry name" value="TREHALOSE-6-PHOSPHATE SYNTHASE"/>
    <property type="match status" value="1"/>
</dbReference>
<dbReference type="InterPro" id="IPR006379">
    <property type="entry name" value="HAD-SF_hydro_IIB"/>
</dbReference>
<reference evidence="3" key="2">
    <citation type="journal article" date="2022" name="Sci. Total Environ.">
        <title>Prevalence, transmission, and molecular epidemiology of tet(X)-positive bacteria among humans, animals, and environmental niches in China: An epidemiological, and genomic-based study.</title>
        <authorList>
            <person name="Dong N."/>
            <person name="Zeng Y."/>
            <person name="Cai C."/>
            <person name="Sun C."/>
            <person name="Lu J."/>
            <person name="Liu C."/>
            <person name="Zhou H."/>
            <person name="Sun Q."/>
            <person name="Shu L."/>
            <person name="Wang H."/>
            <person name="Wang Y."/>
            <person name="Wang S."/>
            <person name="Wu C."/>
            <person name="Chan E.W."/>
            <person name="Chen G."/>
            <person name="Shen Z."/>
            <person name="Chen S."/>
            <person name="Zhang R."/>
        </authorList>
    </citation>
    <scope>NUCLEOTIDE SEQUENCE</scope>
    <source>
        <strain evidence="3">R1692</strain>
    </source>
</reference>
<reference evidence="3" key="1">
    <citation type="submission" date="2020-06" db="EMBL/GenBank/DDBJ databases">
        <authorList>
            <person name="Dong N."/>
        </authorList>
    </citation>
    <scope>NUCLEOTIDE SEQUENCE</scope>
    <source>
        <strain evidence="3">R1692</strain>
    </source>
</reference>
<dbReference type="CDD" id="cd03788">
    <property type="entry name" value="GT20_TPS"/>
    <property type="match status" value="1"/>
</dbReference>
<keyword evidence="4" id="KW-1185">Reference proteome</keyword>
<dbReference type="SUPFAM" id="SSF56784">
    <property type="entry name" value="HAD-like"/>
    <property type="match status" value="1"/>
</dbReference>
<evidence type="ECO:0000256" key="1">
    <source>
        <dbReference type="ARBA" id="ARBA00006330"/>
    </source>
</evidence>
<organism evidence="3 4">
    <name type="scientific">Sphingobacterium hotanense</name>
    <dbReference type="NCBI Taxonomy" id="649196"/>
    <lineage>
        <taxon>Bacteria</taxon>
        <taxon>Pseudomonadati</taxon>
        <taxon>Bacteroidota</taxon>
        <taxon>Sphingobacteriia</taxon>
        <taxon>Sphingobacteriales</taxon>
        <taxon>Sphingobacteriaceae</taxon>
        <taxon>Sphingobacterium</taxon>
    </lineage>
</organism>
<comment type="similarity">
    <text evidence="2">Belongs to the glycosyltransferase 20 family.</text>
</comment>
<protein>
    <submittedName>
        <fullName evidence="3">Bifunctional alpha,alpha-trehalose-phosphate synthase (UDP-forming)/trehalose-phosphatase</fullName>
    </submittedName>
</protein>
<dbReference type="Gene3D" id="3.40.50.2000">
    <property type="entry name" value="Glycogen Phosphorylase B"/>
    <property type="match status" value="2"/>
</dbReference>
<evidence type="ECO:0000313" key="4">
    <source>
        <dbReference type="Proteomes" id="UP001170954"/>
    </source>
</evidence>
<evidence type="ECO:0000256" key="2">
    <source>
        <dbReference type="ARBA" id="ARBA00008799"/>
    </source>
</evidence>
<dbReference type="SUPFAM" id="SSF53756">
    <property type="entry name" value="UDP-Glycosyltransferase/glycogen phosphorylase"/>
    <property type="match status" value="1"/>
</dbReference>
<gene>
    <name evidence="3" type="ORF">HX018_07005</name>
</gene>
<comment type="similarity">
    <text evidence="1">In the C-terminal section; belongs to the trehalose phosphatase family.</text>
</comment>
<dbReference type="Gene3D" id="3.40.50.1000">
    <property type="entry name" value="HAD superfamily/HAD-like"/>
    <property type="match status" value="1"/>
</dbReference>
<proteinExistence type="inferred from homology"/>
<dbReference type="NCBIfam" id="TIGR01484">
    <property type="entry name" value="HAD-SF-IIB"/>
    <property type="match status" value="1"/>
</dbReference>
<dbReference type="RefSeq" id="WP_286650955.1">
    <property type="nucleotide sequence ID" value="NZ_JACAGK010000015.1"/>
</dbReference>
<dbReference type="Gene3D" id="3.30.70.1020">
    <property type="entry name" value="Trehalose-6-phosphate phosphatase related protein, domain 2"/>
    <property type="match status" value="1"/>
</dbReference>
<dbReference type="InterPro" id="IPR023214">
    <property type="entry name" value="HAD_sf"/>
</dbReference>